<organism evidence="1 2">
    <name type="scientific">Mesobacillus subterraneus</name>
    <dbReference type="NCBI Taxonomy" id="285983"/>
    <lineage>
        <taxon>Bacteria</taxon>
        <taxon>Bacillati</taxon>
        <taxon>Bacillota</taxon>
        <taxon>Bacilli</taxon>
        <taxon>Bacillales</taxon>
        <taxon>Bacillaceae</taxon>
        <taxon>Mesobacillus</taxon>
    </lineage>
</organism>
<dbReference type="RefSeq" id="WP_044395528.1">
    <property type="nucleotide sequence ID" value="NZ_JXIQ01000135.1"/>
</dbReference>
<sequence>MAKLVEYIKKIAELPLKENYSRDELLTKEFLLTKEGRLEVYYCTHNEYINPKAKVFIVGITPGFQQMSKSIAVARSLIEKRKPVTEIPYLSKREARFSGVLRNHIIEMLDDLELQKWLALESCAQLFNEKDNLLHTTSLIPYAVFNNRENYTGHHPKILKNKMLMGFLKSYFEPQACMLQNAIVVPLGKSVEEVMRLYVSEGLLEEKNILFGFPHPSGANGHRLPQFNRNKEKMKNTIKDFFQFEFNNTRC</sequence>
<dbReference type="AlphaFoldDB" id="A0A0D6Z8W2"/>
<dbReference type="PATRIC" id="fig|285983.3.peg.2277"/>
<protein>
    <recommendedName>
        <fullName evidence="3">Uracil-DNA glycosylase-like domain-containing protein</fullName>
    </recommendedName>
</protein>
<keyword evidence="2" id="KW-1185">Reference proteome</keyword>
<comment type="caution">
    <text evidence="1">The sequence shown here is derived from an EMBL/GenBank/DDBJ whole genome shotgun (WGS) entry which is preliminary data.</text>
</comment>
<accession>A0A0D6Z8W2</accession>
<gene>
    <name evidence="1" type="ORF">UB32_16005</name>
</gene>
<dbReference type="SUPFAM" id="SSF52141">
    <property type="entry name" value="Uracil-DNA glycosylase-like"/>
    <property type="match status" value="1"/>
</dbReference>
<evidence type="ECO:0000313" key="1">
    <source>
        <dbReference type="EMBL" id="KIY21023.1"/>
    </source>
</evidence>
<name>A0A0D6Z8W2_9BACI</name>
<dbReference type="OrthoDB" id="573462at2"/>
<dbReference type="Proteomes" id="UP000032512">
    <property type="component" value="Unassembled WGS sequence"/>
</dbReference>
<reference evidence="1 2" key="1">
    <citation type="submission" date="2015-01" db="EMBL/GenBank/DDBJ databases">
        <title>Draft genome sequences of the supercritical CO2 tolerant bacteria Bacillus subterraneus MITOT1 and Bacillus cereus MIT0214.</title>
        <authorList>
            <person name="Peet K.C."/>
            <person name="Thompson J.R."/>
        </authorList>
    </citation>
    <scope>NUCLEOTIDE SEQUENCE [LARGE SCALE GENOMIC DNA]</scope>
    <source>
        <strain evidence="1 2">MITOT1</strain>
    </source>
</reference>
<evidence type="ECO:0008006" key="3">
    <source>
        <dbReference type="Google" id="ProtNLM"/>
    </source>
</evidence>
<dbReference type="EMBL" id="JXIQ01000135">
    <property type="protein sequence ID" value="KIY21023.1"/>
    <property type="molecule type" value="Genomic_DNA"/>
</dbReference>
<proteinExistence type="predicted"/>
<dbReference type="InterPro" id="IPR036895">
    <property type="entry name" value="Uracil-DNA_glycosylase-like_sf"/>
</dbReference>
<evidence type="ECO:0000313" key="2">
    <source>
        <dbReference type="Proteomes" id="UP000032512"/>
    </source>
</evidence>